<dbReference type="AlphaFoldDB" id="A0ABD1V7T8"/>
<protein>
    <submittedName>
        <fullName evidence="1">Calcium-transporting ATPase 9</fullName>
    </submittedName>
</protein>
<keyword evidence="2" id="KW-1185">Reference proteome</keyword>
<accession>A0ABD1V7T8</accession>
<evidence type="ECO:0000313" key="1">
    <source>
        <dbReference type="EMBL" id="KAL2533399.1"/>
    </source>
</evidence>
<evidence type="ECO:0000313" key="2">
    <source>
        <dbReference type="Proteomes" id="UP001604336"/>
    </source>
</evidence>
<name>A0ABD1V7T8_9LAMI</name>
<dbReference type="Proteomes" id="UP001604336">
    <property type="component" value="Unassembled WGS sequence"/>
</dbReference>
<gene>
    <name evidence="1" type="ORF">Adt_06750</name>
</gene>
<sequence>MKVQDHSILFELKVLRWIGCGHVGNFDVSLEELVSMSKEPDLSLLEQQGGVKGVADKVKSNLEQSVPGDETVIINRTQAFGSNTYPRKKGRSFWFRLHSYCVHSVLLHGILIKSNPYDDVE</sequence>
<proteinExistence type="predicted"/>
<reference evidence="2" key="1">
    <citation type="submission" date="2024-07" db="EMBL/GenBank/DDBJ databases">
        <title>Two chromosome-level genome assemblies of Korean endemic species Abeliophyllum distichum and Forsythia ovata (Oleaceae).</title>
        <authorList>
            <person name="Jang H."/>
        </authorList>
    </citation>
    <scope>NUCLEOTIDE SEQUENCE [LARGE SCALE GENOMIC DNA]</scope>
</reference>
<organism evidence="1 2">
    <name type="scientific">Abeliophyllum distichum</name>
    <dbReference type="NCBI Taxonomy" id="126358"/>
    <lineage>
        <taxon>Eukaryota</taxon>
        <taxon>Viridiplantae</taxon>
        <taxon>Streptophyta</taxon>
        <taxon>Embryophyta</taxon>
        <taxon>Tracheophyta</taxon>
        <taxon>Spermatophyta</taxon>
        <taxon>Magnoliopsida</taxon>
        <taxon>eudicotyledons</taxon>
        <taxon>Gunneridae</taxon>
        <taxon>Pentapetalae</taxon>
        <taxon>asterids</taxon>
        <taxon>lamiids</taxon>
        <taxon>Lamiales</taxon>
        <taxon>Oleaceae</taxon>
        <taxon>Forsythieae</taxon>
        <taxon>Abeliophyllum</taxon>
    </lineage>
</organism>
<dbReference type="EMBL" id="JBFOLK010000002">
    <property type="protein sequence ID" value="KAL2533399.1"/>
    <property type="molecule type" value="Genomic_DNA"/>
</dbReference>
<comment type="caution">
    <text evidence="1">The sequence shown here is derived from an EMBL/GenBank/DDBJ whole genome shotgun (WGS) entry which is preliminary data.</text>
</comment>